<dbReference type="AlphaFoldDB" id="A0A2D3VQS1"/>
<feature type="region of interest" description="Disordered" evidence="1">
    <location>
        <begin position="64"/>
        <end position="113"/>
    </location>
</feature>
<dbReference type="PANTHER" id="PTHR47250">
    <property type="entry name" value="HISTONE-LYSINE N-METHYLTRANSFERASE SET-6"/>
    <property type="match status" value="1"/>
</dbReference>
<accession>A0A2D3VQS1</accession>
<dbReference type="Gene3D" id="2.170.270.10">
    <property type="entry name" value="SET domain"/>
    <property type="match status" value="1"/>
</dbReference>
<dbReference type="Proteomes" id="UP000225277">
    <property type="component" value="Unassembled WGS sequence"/>
</dbReference>
<dbReference type="EMBL" id="FJUY01000021">
    <property type="protein sequence ID" value="CZT24528.1"/>
    <property type="molecule type" value="Genomic_DNA"/>
</dbReference>
<organism evidence="3 4">
    <name type="scientific">Ramularia collo-cygni</name>
    <dbReference type="NCBI Taxonomy" id="112498"/>
    <lineage>
        <taxon>Eukaryota</taxon>
        <taxon>Fungi</taxon>
        <taxon>Dikarya</taxon>
        <taxon>Ascomycota</taxon>
        <taxon>Pezizomycotina</taxon>
        <taxon>Dothideomycetes</taxon>
        <taxon>Dothideomycetidae</taxon>
        <taxon>Mycosphaerellales</taxon>
        <taxon>Mycosphaerellaceae</taxon>
        <taxon>Ramularia</taxon>
    </lineage>
</organism>
<dbReference type="PROSITE" id="PS50280">
    <property type="entry name" value="SET"/>
    <property type="match status" value="1"/>
</dbReference>
<protein>
    <submittedName>
        <fullName evidence="3">Related to SET domain protein</fullName>
    </submittedName>
</protein>
<evidence type="ECO:0000313" key="3">
    <source>
        <dbReference type="EMBL" id="CZT24528.1"/>
    </source>
</evidence>
<evidence type="ECO:0000256" key="1">
    <source>
        <dbReference type="SAM" id="MobiDB-lite"/>
    </source>
</evidence>
<evidence type="ECO:0000259" key="2">
    <source>
        <dbReference type="PROSITE" id="PS50280"/>
    </source>
</evidence>
<dbReference type="InterPro" id="IPR053105">
    <property type="entry name" value="Class_V-like_SAM-MTase"/>
</dbReference>
<dbReference type="OrthoDB" id="10261904at2759"/>
<gene>
    <name evidence="3" type="ORF">RCC_10253</name>
</gene>
<feature type="domain" description="SET" evidence="2">
    <location>
        <begin position="469"/>
        <end position="575"/>
    </location>
</feature>
<reference evidence="3 4" key="1">
    <citation type="submission" date="2016-03" db="EMBL/GenBank/DDBJ databases">
        <authorList>
            <person name="Ploux O."/>
        </authorList>
    </citation>
    <scope>NUCLEOTIDE SEQUENCE [LARGE SCALE GENOMIC DNA]</scope>
    <source>
        <strain evidence="3 4">URUG2</strain>
    </source>
</reference>
<proteinExistence type="predicted"/>
<dbReference type="SUPFAM" id="SSF82199">
    <property type="entry name" value="SET domain"/>
    <property type="match status" value="1"/>
</dbReference>
<name>A0A2D3VQS1_9PEZI</name>
<dbReference type="Pfam" id="PF00856">
    <property type="entry name" value="SET"/>
    <property type="match status" value="1"/>
</dbReference>
<dbReference type="SMART" id="SM00317">
    <property type="entry name" value="SET"/>
    <property type="match status" value="1"/>
</dbReference>
<keyword evidence="4" id="KW-1185">Reference proteome</keyword>
<dbReference type="RefSeq" id="XP_023631252.1">
    <property type="nucleotide sequence ID" value="XM_023775484.1"/>
</dbReference>
<dbReference type="PANTHER" id="PTHR47250:SF3">
    <property type="entry name" value="HISTONE-LYSINE N-METHYLTRANSFERASE SET-6"/>
    <property type="match status" value="1"/>
</dbReference>
<evidence type="ECO:0000313" key="4">
    <source>
        <dbReference type="Proteomes" id="UP000225277"/>
    </source>
</evidence>
<dbReference type="InterPro" id="IPR046341">
    <property type="entry name" value="SET_dom_sf"/>
</dbReference>
<sequence>MAFHSIDVDKLAREIAVSVRQLLETSTSGHEGFQLECNLVSNYPGTQCRKVASIDIATILRQTPGNGNNAGIDEADPSSNPHNGYEASVSPTNTARGRPSSALAPTSDHNARPAKRRAIGGLSLTTSAATKPSTAVRRLESDVRFFPQRKKRLPDTPSLQPSTFSKFINGIWESIFSGNRLDPGEVIEQWQAIELGGQPRLLTDTETGLQNHSDSLVLEKFGKMTVLARKITQTSKVCRSLEVIVQAHWVDAFDDRVAELSMTTSKEKAKKTALSEACTHFGWSDKEIRNRMAVWRGYAEIKRAGGWAALVFAGMGLYRFAKYRVAFTEETFSTLRALKHRFEVAADTLHPTWRTLLAIAGESTERIYEGHPHDWVVCGPGNQALPLASTYHKWDANFTYQHLEECTINEEVWGLFDPRTVTTSLNADPAGASQTCCLACGEIQADEPHTNHCMCFPNLFGGAKLPGNVAVQVFQTANGKNNGLLACCAFERGASVGEFVGEITSGLSNLDVMVGETDKAAYQIWQGKQGNHTKFINHSCSPNSQFERFIWRGTQRIVLVSKGIEAGEEITVDYSDTYWRDLDKVCKCASTKCRYQRRATALAEIT</sequence>
<dbReference type="InterPro" id="IPR001214">
    <property type="entry name" value="SET_dom"/>
</dbReference>
<dbReference type="GeneID" id="35605300"/>
<dbReference type="STRING" id="112498.A0A2D3VQS1"/>